<dbReference type="EMBL" id="JBCDNA010000001">
    <property type="protein sequence ID" value="MEL4455589.1"/>
    <property type="molecule type" value="Genomic_DNA"/>
</dbReference>
<feature type="transmembrane region" description="Helical" evidence="1">
    <location>
        <begin position="28"/>
        <end position="50"/>
    </location>
</feature>
<feature type="transmembrane region" description="Helical" evidence="1">
    <location>
        <begin position="6"/>
        <end position="21"/>
    </location>
</feature>
<keyword evidence="1" id="KW-0472">Membrane</keyword>
<proteinExistence type="predicted"/>
<keyword evidence="3" id="KW-1185">Reference proteome</keyword>
<accession>A0ABU9KZN9</accession>
<evidence type="ECO:0000313" key="3">
    <source>
        <dbReference type="Proteomes" id="UP001474120"/>
    </source>
</evidence>
<evidence type="ECO:0008006" key="4">
    <source>
        <dbReference type="Google" id="ProtNLM"/>
    </source>
</evidence>
<evidence type="ECO:0000313" key="2">
    <source>
        <dbReference type="EMBL" id="MEL4455589.1"/>
    </source>
</evidence>
<protein>
    <recommendedName>
        <fullName evidence="4">LPXTG cell wall anchor domain-containing protein</fullName>
    </recommendedName>
</protein>
<reference evidence="2 3" key="1">
    <citation type="submission" date="2024-04" db="EMBL/GenBank/DDBJ databases">
        <title>whole genome sequencing of Lutimonas vermicola strain IMCC1616.</title>
        <authorList>
            <person name="Bae S.S."/>
        </authorList>
    </citation>
    <scope>NUCLEOTIDE SEQUENCE [LARGE SCALE GENOMIC DNA]</scope>
    <source>
        <strain evidence="2 3">IMCC1616</strain>
    </source>
</reference>
<evidence type="ECO:0000256" key="1">
    <source>
        <dbReference type="SAM" id="Phobius"/>
    </source>
</evidence>
<sequence length="55" mass="6369">MNYSNPVTIVLASVMVTVLSLKIKEDCYYCFLGVFFIGLILFIFGLVKFWKRRNG</sequence>
<dbReference type="Proteomes" id="UP001474120">
    <property type="component" value="Unassembled WGS sequence"/>
</dbReference>
<gene>
    <name evidence="2" type="ORF">AABB81_06750</name>
</gene>
<keyword evidence="1" id="KW-0812">Transmembrane</keyword>
<keyword evidence="1" id="KW-1133">Transmembrane helix</keyword>
<dbReference type="RefSeq" id="WP_342159443.1">
    <property type="nucleotide sequence ID" value="NZ_JBCDNA010000001.1"/>
</dbReference>
<name>A0ABU9KZN9_9FLAO</name>
<organism evidence="2 3">
    <name type="scientific">Lutimonas vermicola</name>
    <dbReference type="NCBI Taxonomy" id="414288"/>
    <lineage>
        <taxon>Bacteria</taxon>
        <taxon>Pseudomonadati</taxon>
        <taxon>Bacteroidota</taxon>
        <taxon>Flavobacteriia</taxon>
        <taxon>Flavobacteriales</taxon>
        <taxon>Flavobacteriaceae</taxon>
        <taxon>Lutimonas</taxon>
    </lineage>
</organism>
<comment type="caution">
    <text evidence="2">The sequence shown here is derived from an EMBL/GenBank/DDBJ whole genome shotgun (WGS) entry which is preliminary data.</text>
</comment>